<evidence type="ECO:0000259" key="1">
    <source>
        <dbReference type="Pfam" id="PF13568"/>
    </source>
</evidence>
<protein>
    <submittedName>
        <fullName evidence="2">PorT family protein</fullName>
    </submittedName>
</protein>
<proteinExistence type="predicted"/>
<name>A0A4Q1KDZ9_9FLAO</name>
<feature type="domain" description="Outer membrane protein beta-barrel" evidence="1">
    <location>
        <begin position="6"/>
        <end position="199"/>
    </location>
</feature>
<accession>A0A4Q1KDZ9</accession>
<gene>
    <name evidence="2" type="ORF">EQG61_03820</name>
</gene>
<dbReference type="InterPro" id="IPR025665">
    <property type="entry name" value="Beta-barrel_OMP_2"/>
</dbReference>
<dbReference type="EMBL" id="SBKN01000001">
    <property type="protein sequence ID" value="RXR24714.1"/>
    <property type="molecule type" value="Genomic_DNA"/>
</dbReference>
<reference evidence="3" key="1">
    <citation type="submission" date="2019-01" db="EMBL/GenBank/DDBJ databases">
        <title>Cytophagaceae bacterium strain CAR-16.</title>
        <authorList>
            <person name="Chen W.-M."/>
        </authorList>
    </citation>
    <scope>NUCLEOTIDE SEQUENCE [LARGE SCALE GENOMIC DNA]</scope>
    <source>
        <strain evidence="3">WWJ-16</strain>
    </source>
</reference>
<keyword evidence="3" id="KW-1185">Reference proteome</keyword>
<sequence>MHSIWAQEEQKDKPEIQVVDSLYREDQFYFTFTYDSANKVEGLSQNKFSPGISLGFLRDFPVNKARTYAIAIGMGYNLSVFNHNVYQYANTTGVGTSYQYEFISSDTYYQKNKLTLHTIELPIEFRWRASTVGSHKFWRIYTGFKVGYVVSDRYRFQNDVQNVLFKNNSDLQRVQYGCYISTGWNTWNFYAYYGLNSLYKNATVSGKPLEPHSLNIGLQFYIL</sequence>
<organism evidence="2 3">
    <name type="scientific">Flavobacterium stagni</name>
    <dbReference type="NCBI Taxonomy" id="2506421"/>
    <lineage>
        <taxon>Bacteria</taxon>
        <taxon>Pseudomonadati</taxon>
        <taxon>Bacteroidota</taxon>
        <taxon>Flavobacteriia</taxon>
        <taxon>Flavobacteriales</taxon>
        <taxon>Flavobacteriaceae</taxon>
        <taxon>Flavobacterium</taxon>
    </lineage>
</organism>
<evidence type="ECO:0000313" key="2">
    <source>
        <dbReference type="EMBL" id="RXR24714.1"/>
    </source>
</evidence>
<evidence type="ECO:0000313" key="3">
    <source>
        <dbReference type="Proteomes" id="UP000289857"/>
    </source>
</evidence>
<dbReference type="Proteomes" id="UP000289857">
    <property type="component" value="Unassembled WGS sequence"/>
</dbReference>
<dbReference type="AlphaFoldDB" id="A0A4Q1KDZ9"/>
<comment type="caution">
    <text evidence="2">The sequence shown here is derived from an EMBL/GenBank/DDBJ whole genome shotgun (WGS) entry which is preliminary data.</text>
</comment>
<dbReference type="OrthoDB" id="959017at2"/>
<dbReference type="Pfam" id="PF13568">
    <property type="entry name" value="OMP_b-brl_2"/>
    <property type="match status" value="1"/>
</dbReference>